<dbReference type="InParanoid" id="A0A7M7RHL3"/>
<keyword evidence="2" id="KW-0472">Membrane</keyword>
<reference evidence="4" key="1">
    <citation type="submission" date="2015-02" db="EMBL/GenBank/DDBJ databases">
        <title>Genome sequencing for Strongylocentrotus purpuratus.</title>
        <authorList>
            <person name="Murali S."/>
            <person name="Liu Y."/>
            <person name="Vee V."/>
            <person name="English A."/>
            <person name="Wang M."/>
            <person name="Skinner E."/>
            <person name="Han Y."/>
            <person name="Muzny D.M."/>
            <person name="Worley K.C."/>
            <person name="Gibbs R.A."/>
        </authorList>
    </citation>
    <scope>NUCLEOTIDE SEQUENCE</scope>
</reference>
<dbReference type="KEGG" id="spu:587349"/>
<feature type="transmembrane region" description="Helical" evidence="2">
    <location>
        <begin position="202"/>
        <end position="226"/>
    </location>
</feature>
<dbReference type="PANTHER" id="PTHR23320:SF165">
    <property type="entry name" value="MARVEL DOMAIN-CONTAINING PROTEIN"/>
    <property type="match status" value="1"/>
</dbReference>
<feature type="region of interest" description="Disordered" evidence="1">
    <location>
        <begin position="255"/>
        <end position="278"/>
    </location>
</feature>
<keyword evidence="2" id="KW-1133">Transmembrane helix</keyword>
<protein>
    <submittedName>
        <fullName evidence="3">Uncharacterized protein</fullName>
    </submittedName>
</protein>
<dbReference type="OrthoDB" id="10502927at2759"/>
<dbReference type="EnsemblMetazoa" id="XM_795357">
    <property type="protein sequence ID" value="XP_800450"/>
    <property type="gene ID" value="LOC587349"/>
</dbReference>
<feature type="transmembrane region" description="Helical" evidence="2">
    <location>
        <begin position="152"/>
        <end position="174"/>
    </location>
</feature>
<evidence type="ECO:0000313" key="3">
    <source>
        <dbReference type="EnsemblMetazoa" id="XP_800450"/>
    </source>
</evidence>
<dbReference type="InterPro" id="IPR030417">
    <property type="entry name" value="MS4A"/>
</dbReference>
<feature type="transmembrane region" description="Helical" evidence="2">
    <location>
        <begin position="97"/>
        <end position="116"/>
    </location>
</feature>
<keyword evidence="4" id="KW-1185">Reference proteome</keyword>
<dbReference type="OMA" id="YICEWIF"/>
<dbReference type="Proteomes" id="UP000007110">
    <property type="component" value="Unassembled WGS sequence"/>
</dbReference>
<evidence type="ECO:0000313" key="4">
    <source>
        <dbReference type="Proteomes" id="UP000007110"/>
    </source>
</evidence>
<dbReference type="FunCoup" id="A0A7M7RHL3">
    <property type="interactions" value="201"/>
</dbReference>
<dbReference type="AlphaFoldDB" id="A0A7M7RHL3"/>
<reference evidence="3" key="2">
    <citation type="submission" date="2021-01" db="UniProtKB">
        <authorList>
            <consortium name="EnsemblMetazoa"/>
        </authorList>
    </citation>
    <scope>IDENTIFICATION</scope>
</reference>
<feature type="region of interest" description="Disordered" evidence="1">
    <location>
        <begin position="1"/>
        <end position="32"/>
    </location>
</feature>
<name>A0A7M7RHL3_STRPU</name>
<proteinExistence type="predicted"/>
<organism evidence="3 4">
    <name type="scientific">Strongylocentrotus purpuratus</name>
    <name type="common">Purple sea urchin</name>
    <dbReference type="NCBI Taxonomy" id="7668"/>
    <lineage>
        <taxon>Eukaryota</taxon>
        <taxon>Metazoa</taxon>
        <taxon>Echinodermata</taxon>
        <taxon>Eleutherozoa</taxon>
        <taxon>Echinozoa</taxon>
        <taxon>Echinoidea</taxon>
        <taxon>Euechinoidea</taxon>
        <taxon>Echinacea</taxon>
        <taxon>Camarodonta</taxon>
        <taxon>Echinidea</taxon>
        <taxon>Strongylocentrotidae</taxon>
        <taxon>Strongylocentrotus</taxon>
    </lineage>
</organism>
<dbReference type="GeneID" id="587349"/>
<evidence type="ECO:0000256" key="2">
    <source>
        <dbReference type="SAM" id="Phobius"/>
    </source>
</evidence>
<keyword evidence="2" id="KW-0812">Transmembrane</keyword>
<evidence type="ECO:0000256" key="1">
    <source>
        <dbReference type="SAM" id="MobiDB-lite"/>
    </source>
</evidence>
<dbReference type="RefSeq" id="XP_800450.2">
    <property type="nucleotide sequence ID" value="XM_795357.5"/>
</dbReference>
<accession>A0A7M7RHL3</accession>
<feature type="transmembrane region" description="Helical" evidence="2">
    <location>
        <begin position="122"/>
        <end position="145"/>
    </location>
</feature>
<dbReference type="PANTHER" id="PTHR23320">
    <property type="entry name" value="MEMBRANE-SPANNING 4-DOMAINS SUBFAMILY A MS4A -RELATED"/>
    <property type="match status" value="1"/>
</dbReference>
<sequence>MEKNMPPPSYAAHPPQYGHPSTQYGQPPPVVTAPQPAYHHYPQPNNNMSMNNTVVVPSMGPAYGGGTTIIRTQRGNDSCCSGSVPNFDDTVGKVTGLIMLVGGIITILIIAVSLVMREYYEYSGLGSSIGASVFFYIPTGILGACSYQKSSCVVISFLIMCILTSLEAFAMIVYEGVAAGLLSYDYICEWIFCYWEQNTVVVAMHVIACIIAFVIFISAIVGSVYACMGMNGSVGAAPATMVVTTQPVTFHPTVQSTTTTHTSSTYGGSHTATNTTYY</sequence>